<dbReference type="AlphaFoldDB" id="A0A7C4L0C1"/>
<dbReference type="Pfam" id="PF00266">
    <property type="entry name" value="Aminotran_5"/>
    <property type="match status" value="2"/>
</dbReference>
<dbReference type="NCBIfam" id="TIGR01976">
    <property type="entry name" value="am_tr_V_VC1184"/>
    <property type="match status" value="1"/>
</dbReference>
<organism evidence="2">
    <name type="scientific">Bellilinea caldifistulae</name>
    <dbReference type="NCBI Taxonomy" id="360411"/>
    <lineage>
        <taxon>Bacteria</taxon>
        <taxon>Bacillati</taxon>
        <taxon>Chloroflexota</taxon>
        <taxon>Anaerolineae</taxon>
        <taxon>Anaerolineales</taxon>
        <taxon>Anaerolineaceae</taxon>
        <taxon>Bellilinea</taxon>
    </lineage>
</organism>
<evidence type="ECO:0000313" key="2">
    <source>
        <dbReference type="EMBL" id="HGS87882.1"/>
    </source>
</evidence>
<dbReference type="PANTHER" id="PTHR43586">
    <property type="entry name" value="CYSTEINE DESULFURASE"/>
    <property type="match status" value="1"/>
</dbReference>
<dbReference type="InterPro" id="IPR015424">
    <property type="entry name" value="PyrdxlP-dep_Trfase"/>
</dbReference>
<reference evidence="2" key="1">
    <citation type="journal article" date="2020" name="mSystems">
        <title>Genome- and Community-Level Interaction Insights into Carbon Utilization and Element Cycling Functions of Hydrothermarchaeota in Hydrothermal Sediment.</title>
        <authorList>
            <person name="Zhou Z."/>
            <person name="Liu Y."/>
            <person name="Xu W."/>
            <person name="Pan J."/>
            <person name="Luo Z.H."/>
            <person name="Li M."/>
        </authorList>
    </citation>
    <scope>NUCLEOTIDE SEQUENCE [LARGE SCALE GENOMIC DNA]</scope>
    <source>
        <strain evidence="2">SpSt-556</strain>
    </source>
</reference>
<dbReference type="InterPro" id="IPR015422">
    <property type="entry name" value="PyrdxlP-dep_Trfase_small"/>
</dbReference>
<dbReference type="InterPro" id="IPR011340">
    <property type="entry name" value="Cys_dSase-rel"/>
</dbReference>
<gene>
    <name evidence="2" type="ORF">ENT17_09720</name>
</gene>
<dbReference type="InterPro" id="IPR015421">
    <property type="entry name" value="PyrdxlP-dep_Trfase_major"/>
</dbReference>
<comment type="caution">
    <text evidence="2">The sequence shown here is derived from an EMBL/GenBank/DDBJ whole genome shotgun (WGS) entry which is preliminary data.</text>
</comment>
<proteinExistence type="predicted"/>
<sequence>MTLESSIIRNRFPALQSGAIFLDNPGGTQIALSALERMEQYLTTSNANHGGAFRTSQESDRILDAAHAAMADFYNAARPEEIVFGNNMTSLTLHISRSLARTWKEGDTIVVTRLDHDANITPWVLAAEDRGVRVRWVDFHPEDGTLDLDDLQAALEEKPRLLAVGYASNALGTINPLEEIIPMAHAAGALVYVDAVQYAAHGPIDVQALGCDFLVASSYKFFGPHAGILYGRYNLLDSLFAYKVRPASNTPPGKFETGTQNHEGIAGVLGTMEYLEWLGETFGGEFSKDLSPHYKGRRMRLKQAMAAIRAYEYRLSRNLLDVLKSIRGLTLYGLSDPRRIKDRVPTFAFRLNGQHPREVAVQLGREDIYVWDGNYYALAVTERLGVEDKGGMVRVGAVHYNTERELKQLGDVLERIARTKAVA</sequence>
<dbReference type="EMBL" id="DSXR01000096">
    <property type="protein sequence ID" value="HGS87882.1"/>
    <property type="molecule type" value="Genomic_DNA"/>
</dbReference>
<name>A0A7C4L0C1_9CHLR</name>
<dbReference type="InterPro" id="IPR000192">
    <property type="entry name" value="Aminotrans_V_dom"/>
</dbReference>
<feature type="domain" description="Aminotransferase class V" evidence="1">
    <location>
        <begin position="302"/>
        <end position="409"/>
    </location>
</feature>
<protein>
    <submittedName>
        <fullName evidence="2">Cysteine desulfurase-like protein</fullName>
    </submittedName>
</protein>
<dbReference type="SUPFAM" id="SSF53383">
    <property type="entry name" value="PLP-dependent transferases"/>
    <property type="match status" value="1"/>
</dbReference>
<dbReference type="PANTHER" id="PTHR43586:SF21">
    <property type="entry name" value="PYRIDOXAL PHOSPHATE (PLP)-DEPENDENT ASPARTATE AMINOTRANSFERASE SUPERFAMILY"/>
    <property type="match status" value="1"/>
</dbReference>
<evidence type="ECO:0000259" key="1">
    <source>
        <dbReference type="Pfam" id="PF00266"/>
    </source>
</evidence>
<dbReference type="Gene3D" id="3.40.640.10">
    <property type="entry name" value="Type I PLP-dependent aspartate aminotransferase-like (Major domain)"/>
    <property type="match status" value="1"/>
</dbReference>
<dbReference type="Gene3D" id="3.90.1150.10">
    <property type="entry name" value="Aspartate Aminotransferase, domain 1"/>
    <property type="match status" value="1"/>
</dbReference>
<feature type="domain" description="Aminotransferase class V" evidence="1">
    <location>
        <begin position="20"/>
        <end position="278"/>
    </location>
</feature>
<accession>A0A7C4L0C1</accession>